<evidence type="ECO:0000313" key="3">
    <source>
        <dbReference type="Proteomes" id="UP000008561"/>
    </source>
</evidence>
<dbReference type="RefSeq" id="WP_012176405.1">
    <property type="nucleotide sequence ID" value="NC_009943.1"/>
</dbReference>
<keyword evidence="3" id="KW-1185">Reference proteome</keyword>
<sequence length="57" mass="6052">MDFLIGTLFIVGFVAFFIAVGLVAIMAVELGRATIENDRKVVTPLILAGVLALFLGD</sequence>
<feature type="transmembrane region" description="Helical" evidence="1">
    <location>
        <begin position="6"/>
        <end position="28"/>
    </location>
</feature>
<accession>A8ZZ21</accession>
<dbReference type="KEGG" id="dol:Dole_2991"/>
<dbReference type="Proteomes" id="UP000008561">
    <property type="component" value="Chromosome"/>
</dbReference>
<evidence type="ECO:0000256" key="1">
    <source>
        <dbReference type="SAM" id="Phobius"/>
    </source>
</evidence>
<feature type="transmembrane region" description="Helical" evidence="1">
    <location>
        <begin position="40"/>
        <end position="56"/>
    </location>
</feature>
<dbReference type="EMBL" id="CP000859">
    <property type="protein sequence ID" value="ABW68794.1"/>
    <property type="molecule type" value="Genomic_DNA"/>
</dbReference>
<keyword evidence="1" id="KW-1133">Transmembrane helix</keyword>
<name>A8ZZ21_DESOH</name>
<dbReference type="AlphaFoldDB" id="A8ZZ21"/>
<keyword evidence="1" id="KW-0812">Transmembrane</keyword>
<organism evidence="2 3">
    <name type="scientific">Desulfosudis oleivorans (strain DSM 6200 / JCM 39069 / Hxd3)</name>
    <name type="common">Desulfococcus oleovorans</name>
    <dbReference type="NCBI Taxonomy" id="96561"/>
    <lineage>
        <taxon>Bacteria</taxon>
        <taxon>Pseudomonadati</taxon>
        <taxon>Thermodesulfobacteriota</taxon>
        <taxon>Desulfobacteria</taxon>
        <taxon>Desulfobacterales</taxon>
        <taxon>Desulfosudaceae</taxon>
        <taxon>Desulfosudis</taxon>
    </lineage>
</organism>
<gene>
    <name evidence="2" type="ordered locus">Dole_2991</name>
</gene>
<keyword evidence="1" id="KW-0472">Membrane</keyword>
<protein>
    <submittedName>
        <fullName evidence="2">Uncharacterized protein</fullName>
    </submittedName>
</protein>
<dbReference type="HOGENOM" id="CLU_2989273_0_0_7"/>
<proteinExistence type="predicted"/>
<reference evidence="2 3" key="1">
    <citation type="submission" date="2007-10" db="EMBL/GenBank/DDBJ databases">
        <title>Complete sequence of Desulfococcus oleovorans Hxd3.</title>
        <authorList>
            <consortium name="US DOE Joint Genome Institute"/>
            <person name="Copeland A."/>
            <person name="Lucas S."/>
            <person name="Lapidus A."/>
            <person name="Barry K."/>
            <person name="Glavina del Rio T."/>
            <person name="Dalin E."/>
            <person name="Tice H."/>
            <person name="Pitluck S."/>
            <person name="Kiss H."/>
            <person name="Brettin T."/>
            <person name="Bruce D."/>
            <person name="Detter J.C."/>
            <person name="Han C."/>
            <person name="Schmutz J."/>
            <person name="Larimer F."/>
            <person name="Land M."/>
            <person name="Hauser L."/>
            <person name="Kyrpides N."/>
            <person name="Kim E."/>
            <person name="Wawrik B."/>
            <person name="Richardson P."/>
        </authorList>
    </citation>
    <scope>NUCLEOTIDE SEQUENCE [LARGE SCALE GENOMIC DNA]</scope>
    <source>
        <strain evidence="3">DSM 6200 / JCM 39069 / Hxd3</strain>
    </source>
</reference>
<evidence type="ECO:0000313" key="2">
    <source>
        <dbReference type="EMBL" id="ABW68794.1"/>
    </source>
</evidence>